<evidence type="ECO:0008006" key="6">
    <source>
        <dbReference type="Google" id="ProtNLM"/>
    </source>
</evidence>
<sequence>MVLWSAAMALGLPLLNPYLNTNASFNNGVNFAVAGSTALDFSFFATNGIVLNPSIASLSVQIRLVFTKYIPTICFTPTECDNTLRRSLIFMGAIGGNDINFPLSQGRSLEQVQNYVPFINRAIVNATRELIMAGALRIVVPGNFPIGCFPFVLNVLRTNDTSAYDRFGCLISANNLAILQNNDLQGALDSLGREFPNVVILYADYYNAFQSLLQDATVLGIDSRNLFKVCCGVEGGQYNPLGPDFCGNPSVPVCSNPNRYIHWDGIHLTQKAYGRIATIIIEDIILRIKCFQ</sequence>
<gene>
    <name evidence="4" type="ORF">RD792_012852</name>
</gene>
<evidence type="ECO:0000313" key="4">
    <source>
        <dbReference type="EMBL" id="KAK4481939.1"/>
    </source>
</evidence>
<dbReference type="SUPFAM" id="SSF52266">
    <property type="entry name" value="SGNH hydrolase"/>
    <property type="match status" value="1"/>
</dbReference>
<comment type="similarity">
    <text evidence="1">Belongs to the 'GDSL' lipolytic enzyme family.</text>
</comment>
<name>A0ABR0CY32_9LAMI</name>
<dbReference type="Pfam" id="PF00657">
    <property type="entry name" value="Lipase_GDSL"/>
    <property type="match status" value="1"/>
</dbReference>
<dbReference type="PANTHER" id="PTHR22835:SF677">
    <property type="entry name" value="ACETYLAJMALAN ESTERASE-LIKE"/>
    <property type="match status" value="1"/>
</dbReference>
<feature type="chain" id="PRO_5045437718" description="GDSL esterase/lipase" evidence="3">
    <location>
        <begin position="18"/>
        <end position="292"/>
    </location>
</feature>
<proteinExistence type="inferred from homology"/>
<keyword evidence="5" id="KW-1185">Reference proteome</keyword>
<keyword evidence="3" id="KW-0732">Signal</keyword>
<feature type="signal peptide" evidence="3">
    <location>
        <begin position="1"/>
        <end position="17"/>
    </location>
</feature>
<organism evidence="4 5">
    <name type="scientific">Penstemon davidsonii</name>
    <dbReference type="NCBI Taxonomy" id="160366"/>
    <lineage>
        <taxon>Eukaryota</taxon>
        <taxon>Viridiplantae</taxon>
        <taxon>Streptophyta</taxon>
        <taxon>Embryophyta</taxon>
        <taxon>Tracheophyta</taxon>
        <taxon>Spermatophyta</taxon>
        <taxon>Magnoliopsida</taxon>
        <taxon>eudicotyledons</taxon>
        <taxon>Gunneridae</taxon>
        <taxon>Pentapetalae</taxon>
        <taxon>asterids</taxon>
        <taxon>lamiids</taxon>
        <taxon>Lamiales</taxon>
        <taxon>Plantaginaceae</taxon>
        <taxon>Cheloneae</taxon>
        <taxon>Penstemon</taxon>
    </lineage>
</organism>
<dbReference type="Gene3D" id="3.40.50.1110">
    <property type="entry name" value="SGNH hydrolase"/>
    <property type="match status" value="1"/>
</dbReference>
<reference evidence="4 5" key="1">
    <citation type="journal article" date="2023" name="bioRxiv">
        <title>Genome report: Whole genome sequence and annotation of Penstemon davidsonii.</title>
        <authorList>
            <person name="Ostevik K.L."/>
            <person name="Alabady M."/>
            <person name="Zhang M."/>
            <person name="Rausher M.D."/>
        </authorList>
    </citation>
    <scope>NUCLEOTIDE SEQUENCE [LARGE SCALE GENOMIC DNA]</scope>
    <source>
        <strain evidence="4">DNT005</strain>
        <tissue evidence="4">Whole leaf</tissue>
    </source>
</reference>
<evidence type="ECO:0000313" key="5">
    <source>
        <dbReference type="Proteomes" id="UP001291926"/>
    </source>
</evidence>
<dbReference type="InterPro" id="IPR001087">
    <property type="entry name" value="GDSL"/>
</dbReference>
<dbReference type="EMBL" id="JAYDYQ010002685">
    <property type="protein sequence ID" value="KAK4481939.1"/>
    <property type="molecule type" value="Genomic_DNA"/>
</dbReference>
<evidence type="ECO:0000256" key="3">
    <source>
        <dbReference type="SAM" id="SignalP"/>
    </source>
</evidence>
<comment type="caution">
    <text evidence="4">The sequence shown here is derived from an EMBL/GenBank/DDBJ whole genome shotgun (WGS) entry which is preliminary data.</text>
</comment>
<keyword evidence="2" id="KW-0325">Glycoprotein</keyword>
<accession>A0ABR0CY32</accession>
<evidence type="ECO:0000256" key="2">
    <source>
        <dbReference type="ARBA" id="ARBA00023180"/>
    </source>
</evidence>
<dbReference type="InterPro" id="IPR036514">
    <property type="entry name" value="SGNH_hydro_sf"/>
</dbReference>
<evidence type="ECO:0000256" key="1">
    <source>
        <dbReference type="ARBA" id="ARBA00008668"/>
    </source>
</evidence>
<dbReference type="Proteomes" id="UP001291926">
    <property type="component" value="Unassembled WGS sequence"/>
</dbReference>
<protein>
    <recommendedName>
        <fullName evidence="6">GDSL esterase/lipase</fullName>
    </recommendedName>
</protein>
<dbReference type="PANTHER" id="PTHR22835">
    <property type="entry name" value="ZINC FINGER FYVE DOMAIN CONTAINING PROTEIN"/>
    <property type="match status" value="1"/>
</dbReference>